<accession>A0A839GTF5</accession>
<keyword evidence="2" id="KW-1185">Reference proteome</keyword>
<evidence type="ECO:0000313" key="2">
    <source>
        <dbReference type="Proteomes" id="UP000563094"/>
    </source>
</evidence>
<dbReference type="EMBL" id="JACJIQ010000011">
    <property type="protein sequence ID" value="MBA9078157.1"/>
    <property type="molecule type" value="Genomic_DNA"/>
</dbReference>
<name>A0A839GTF5_9BACT</name>
<reference evidence="1 2" key="1">
    <citation type="submission" date="2020-08" db="EMBL/GenBank/DDBJ databases">
        <title>Genomic Encyclopedia of Type Strains, Phase IV (KMG-IV): sequencing the most valuable type-strain genomes for metagenomic binning, comparative biology and taxonomic classification.</title>
        <authorList>
            <person name="Goeker M."/>
        </authorList>
    </citation>
    <scope>NUCLEOTIDE SEQUENCE [LARGE SCALE GENOMIC DNA]</scope>
    <source>
        <strain evidence="1 2">DSM 29854</strain>
    </source>
</reference>
<evidence type="ECO:0000313" key="1">
    <source>
        <dbReference type="EMBL" id="MBA9078157.1"/>
    </source>
</evidence>
<comment type="caution">
    <text evidence="1">The sequence shown here is derived from an EMBL/GenBank/DDBJ whole genome shotgun (WGS) entry which is preliminary data.</text>
</comment>
<organism evidence="1 2">
    <name type="scientific">Rufibacter quisquiliarum</name>
    <dbReference type="NCBI Taxonomy" id="1549639"/>
    <lineage>
        <taxon>Bacteria</taxon>
        <taxon>Pseudomonadati</taxon>
        <taxon>Bacteroidota</taxon>
        <taxon>Cytophagia</taxon>
        <taxon>Cytophagales</taxon>
        <taxon>Hymenobacteraceae</taxon>
        <taxon>Rufibacter</taxon>
    </lineage>
</organism>
<dbReference type="Proteomes" id="UP000563094">
    <property type="component" value="Unassembled WGS sequence"/>
</dbReference>
<sequence length="40" mass="4686">MIPFSFTYKNEFTEPIEKNDIINQVAHYVGKNKGWNLVVT</sequence>
<proteinExistence type="predicted"/>
<protein>
    <submittedName>
        <fullName evidence="1">Uncharacterized protein</fullName>
    </submittedName>
</protein>
<dbReference type="AlphaFoldDB" id="A0A839GTF5"/>
<gene>
    <name evidence="1" type="ORF">FHS90_002881</name>
</gene>